<reference evidence="2 3" key="1">
    <citation type="journal article" date="2019" name="Appl. Microbiol. Biotechnol.">
        <title>Genome sequence of Isaria javanica and comparative genome analysis insights into family S53 peptidase evolution in fungal entomopathogens.</title>
        <authorList>
            <person name="Lin R."/>
            <person name="Zhang X."/>
            <person name="Xin B."/>
            <person name="Zou M."/>
            <person name="Gao Y."/>
            <person name="Qin F."/>
            <person name="Hu Q."/>
            <person name="Xie B."/>
            <person name="Cheng X."/>
        </authorList>
    </citation>
    <scope>NUCLEOTIDE SEQUENCE [LARGE SCALE GENOMIC DNA]</scope>
    <source>
        <strain evidence="2 3">IJ1G</strain>
    </source>
</reference>
<feature type="region of interest" description="Disordered" evidence="1">
    <location>
        <begin position="1"/>
        <end position="22"/>
    </location>
</feature>
<proteinExistence type="predicted"/>
<comment type="caution">
    <text evidence="2">The sequence shown here is derived from an EMBL/GenBank/DDBJ whole genome shotgun (WGS) entry which is preliminary data.</text>
</comment>
<protein>
    <submittedName>
        <fullName evidence="2">Uncharacterized protein</fullName>
    </submittedName>
</protein>
<evidence type="ECO:0000313" key="3">
    <source>
        <dbReference type="Proteomes" id="UP000315783"/>
    </source>
</evidence>
<dbReference type="Proteomes" id="UP000315783">
    <property type="component" value="Unassembled WGS sequence"/>
</dbReference>
<organism evidence="2 3">
    <name type="scientific">Cordyceps javanica</name>
    <dbReference type="NCBI Taxonomy" id="43265"/>
    <lineage>
        <taxon>Eukaryota</taxon>
        <taxon>Fungi</taxon>
        <taxon>Dikarya</taxon>
        <taxon>Ascomycota</taxon>
        <taxon>Pezizomycotina</taxon>
        <taxon>Sordariomycetes</taxon>
        <taxon>Hypocreomycetidae</taxon>
        <taxon>Hypocreales</taxon>
        <taxon>Cordycipitaceae</taxon>
        <taxon>Cordyceps</taxon>
    </lineage>
</organism>
<feature type="compositionally biased region" description="Polar residues" evidence="1">
    <location>
        <begin position="1"/>
        <end position="19"/>
    </location>
</feature>
<accession>A0A545UL41</accession>
<name>A0A545UL41_9HYPO</name>
<sequence length="98" mass="11126">MEKSENQYSQVNRSFYNSSDGKRATFSAWPTSNVPAEDPLLVLLASVFCYRCNPHVPVQKDSCGERFYAGDPRELTARRPKILATIPNQTKPEVDYAR</sequence>
<feature type="region of interest" description="Disordered" evidence="1">
    <location>
        <begin position="79"/>
        <end position="98"/>
    </location>
</feature>
<evidence type="ECO:0000313" key="2">
    <source>
        <dbReference type="EMBL" id="TQV90181.1"/>
    </source>
</evidence>
<dbReference type="AlphaFoldDB" id="A0A545UL41"/>
<keyword evidence="3" id="KW-1185">Reference proteome</keyword>
<dbReference type="EMBL" id="SPUK01000032">
    <property type="protein sequence ID" value="TQV90181.1"/>
    <property type="molecule type" value="Genomic_DNA"/>
</dbReference>
<gene>
    <name evidence="2" type="ORF">IF1G_11132</name>
</gene>
<evidence type="ECO:0000256" key="1">
    <source>
        <dbReference type="SAM" id="MobiDB-lite"/>
    </source>
</evidence>